<keyword evidence="3" id="KW-0472">Membrane</keyword>
<dbReference type="InterPro" id="IPR026082">
    <property type="entry name" value="ABCA"/>
</dbReference>
<evidence type="ECO:0000256" key="1">
    <source>
        <dbReference type="ARBA" id="ARBA00022741"/>
    </source>
</evidence>
<dbReference type="EMBL" id="CATQJL010000223">
    <property type="protein sequence ID" value="CAJ0597081.1"/>
    <property type="molecule type" value="Genomic_DNA"/>
</dbReference>
<dbReference type="Pfam" id="PF00005">
    <property type="entry name" value="ABC_tran"/>
    <property type="match status" value="1"/>
</dbReference>
<keyword evidence="1" id="KW-0547">Nucleotide-binding</keyword>
<dbReference type="GO" id="GO:0005524">
    <property type="term" value="F:ATP binding"/>
    <property type="evidence" value="ECO:0007669"/>
    <property type="project" value="UniProtKB-KW"/>
</dbReference>
<dbReference type="PROSITE" id="PS50893">
    <property type="entry name" value="ABC_TRANSPORTER_2"/>
    <property type="match status" value="1"/>
</dbReference>
<dbReference type="SUPFAM" id="SSF52540">
    <property type="entry name" value="P-loop containing nucleoside triphosphate hydrolases"/>
    <property type="match status" value="1"/>
</dbReference>
<dbReference type="GO" id="GO:0016887">
    <property type="term" value="F:ATP hydrolysis activity"/>
    <property type="evidence" value="ECO:0007669"/>
    <property type="project" value="InterPro"/>
</dbReference>
<dbReference type="InterPro" id="IPR017871">
    <property type="entry name" value="ABC_transporter-like_CS"/>
</dbReference>
<feature type="transmembrane region" description="Helical" evidence="3">
    <location>
        <begin position="397"/>
        <end position="425"/>
    </location>
</feature>
<feature type="transmembrane region" description="Helical" evidence="3">
    <location>
        <begin position="21"/>
        <end position="41"/>
    </location>
</feature>
<dbReference type="PANTHER" id="PTHR19229">
    <property type="entry name" value="ATP-BINDING CASSETTE TRANSPORTER SUBFAMILY A ABCA"/>
    <property type="match status" value="1"/>
</dbReference>
<proteinExistence type="predicted"/>
<evidence type="ECO:0000256" key="2">
    <source>
        <dbReference type="ARBA" id="ARBA00022840"/>
    </source>
</evidence>
<gene>
    <name evidence="5" type="ORF">CYNAS_LOCUS9064</name>
</gene>
<feature type="domain" description="ABC transporter" evidence="4">
    <location>
        <begin position="466"/>
        <end position="696"/>
    </location>
</feature>
<dbReference type="InterPro" id="IPR027417">
    <property type="entry name" value="P-loop_NTPase"/>
</dbReference>
<organism evidence="5 6">
    <name type="scientific">Cylicocyclus nassatus</name>
    <name type="common">Nematode worm</name>
    <dbReference type="NCBI Taxonomy" id="53992"/>
    <lineage>
        <taxon>Eukaryota</taxon>
        <taxon>Metazoa</taxon>
        <taxon>Ecdysozoa</taxon>
        <taxon>Nematoda</taxon>
        <taxon>Chromadorea</taxon>
        <taxon>Rhabditida</taxon>
        <taxon>Rhabditina</taxon>
        <taxon>Rhabditomorpha</taxon>
        <taxon>Strongyloidea</taxon>
        <taxon>Strongylidae</taxon>
        <taxon>Cylicocyclus</taxon>
    </lineage>
</organism>
<dbReference type="InterPro" id="IPR003439">
    <property type="entry name" value="ABC_transporter-like_ATP-bd"/>
</dbReference>
<feature type="transmembrane region" description="Helical" evidence="3">
    <location>
        <begin position="355"/>
        <end position="376"/>
    </location>
</feature>
<feature type="transmembrane region" description="Helical" evidence="3">
    <location>
        <begin position="331"/>
        <end position="349"/>
    </location>
</feature>
<protein>
    <recommendedName>
        <fullName evidence="4">ABC transporter domain-containing protein</fullName>
    </recommendedName>
</protein>
<reference evidence="5" key="1">
    <citation type="submission" date="2023-07" db="EMBL/GenBank/DDBJ databases">
        <authorList>
            <consortium name="CYATHOMIX"/>
        </authorList>
    </citation>
    <scope>NUCLEOTIDE SEQUENCE</scope>
    <source>
        <strain evidence="5">N/A</strain>
    </source>
</reference>
<keyword evidence="3" id="KW-1133">Transmembrane helix</keyword>
<evidence type="ECO:0000256" key="3">
    <source>
        <dbReference type="SAM" id="Phobius"/>
    </source>
</evidence>
<sequence>MAFFRTVRVLLLKDLLITLRCYLWTAFQLGGPIIVALLMAADEKKEELKACKGKKVEINLTLENMPRFEGWMCSLTQLNYVNDGPNKYDIEALLKPYKNKHNYATEKELLEDMDSRKLNLGITFKSFDGKKLSFVIHTNEEKKEGPIEVMESMVWNGSFMRSINYGLSNSVALVQMCLLVAANNKSFDSGFGFDYIPAEMHIEKCSIVQMFEVFQSYFDMVLYPILVFTALTNASEEENGIKEFLVVMGLRRETLALSSVVFAFFKAAFAVAVVGIPVWNLHQSVTLDVVFPTLLLCIGAAAMGLLCSRIVKSTTAALIGFTKFKSALERFYSVSCMVIVVLIKVNGYLKNYRKGLFYYICLLSIFSAYQKCIFAIRLSYTRGVENIFTNLFTYDDVINVGTSLMFMVFDVAIYIISAVFLDYMLHAPIPFCYRRFLANVKTTPDNIESYHESWHEKSTKVGEPALLVDSVSKVWENTGEVAVNKVNMKAYSGQVTVLLGHNGAGKSTMYAMICGTASVTEGRITVLGAQYSNAICARRPPIGYCPQASCTFNPLTVGDHLRLLFVLKKGEGVWMDEAEPICAQLDMDFLMHKRANKLSGGEKRKLCLAMAFIGRSELILLDEPTAGMDTQSRLFTRKFIEKEKNTRAIVLTTHYLDEAEAMGDWMYIMHMGRSVCSGSPYFLKQKFAPGIILTVVFKESVLGENVENATKIIVRQLENVKIRAESGRQIRVEIPRSERERLSKLFATFEDEEKTLQIDSFGLSANAFEEAFLRIGEIRDKAESKNVEFLEDPRYAELQENNLVRLLQQAKYIWLKNWWRTIHSIPLIVEQVLVLLKIFVCQNILTN</sequence>
<keyword evidence="2" id="KW-0067">ATP-binding</keyword>
<accession>A0AA36M457</accession>
<comment type="caution">
    <text evidence="5">The sequence shown here is derived from an EMBL/GenBank/DDBJ whole genome shotgun (WGS) entry which is preliminary data.</text>
</comment>
<name>A0AA36M457_CYLNA</name>
<dbReference type="PANTHER" id="PTHR19229:SF250">
    <property type="entry name" value="ABC TRANSPORTER DOMAIN-CONTAINING PROTEIN-RELATED"/>
    <property type="match status" value="1"/>
</dbReference>
<evidence type="ECO:0000313" key="5">
    <source>
        <dbReference type="EMBL" id="CAJ0597081.1"/>
    </source>
</evidence>
<dbReference type="Gene3D" id="3.40.50.300">
    <property type="entry name" value="P-loop containing nucleotide triphosphate hydrolases"/>
    <property type="match status" value="1"/>
</dbReference>
<evidence type="ECO:0000313" key="6">
    <source>
        <dbReference type="Proteomes" id="UP001176961"/>
    </source>
</evidence>
<evidence type="ECO:0000259" key="4">
    <source>
        <dbReference type="PROSITE" id="PS50893"/>
    </source>
</evidence>
<feature type="transmembrane region" description="Helical" evidence="3">
    <location>
        <begin position="291"/>
        <end position="311"/>
    </location>
</feature>
<keyword evidence="6" id="KW-1185">Reference proteome</keyword>
<dbReference type="GO" id="GO:0140359">
    <property type="term" value="F:ABC-type transporter activity"/>
    <property type="evidence" value="ECO:0007669"/>
    <property type="project" value="InterPro"/>
</dbReference>
<dbReference type="GO" id="GO:0016020">
    <property type="term" value="C:membrane"/>
    <property type="evidence" value="ECO:0007669"/>
    <property type="project" value="InterPro"/>
</dbReference>
<dbReference type="Proteomes" id="UP001176961">
    <property type="component" value="Unassembled WGS sequence"/>
</dbReference>
<keyword evidence="3" id="KW-0812">Transmembrane</keyword>
<dbReference type="InterPro" id="IPR003593">
    <property type="entry name" value="AAA+_ATPase"/>
</dbReference>
<feature type="transmembrane region" description="Helical" evidence="3">
    <location>
        <begin position="255"/>
        <end position="279"/>
    </location>
</feature>
<dbReference type="AlphaFoldDB" id="A0AA36M457"/>
<dbReference type="PROSITE" id="PS00211">
    <property type="entry name" value="ABC_TRANSPORTER_1"/>
    <property type="match status" value="1"/>
</dbReference>
<dbReference type="SMART" id="SM00382">
    <property type="entry name" value="AAA"/>
    <property type="match status" value="1"/>
</dbReference>